<keyword evidence="2" id="KW-1185">Reference proteome</keyword>
<reference evidence="1 2" key="1">
    <citation type="submission" date="2021-07" db="EMBL/GenBank/DDBJ databases">
        <authorList>
            <person name="So Y."/>
        </authorList>
    </citation>
    <scope>NUCLEOTIDE SEQUENCE [LARGE SCALE GENOMIC DNA]</scope>
    <source>
        <strain evidence="1 2">HJA6</strain>
    </source>
</reference>
<organism evidence="1 2">
    <name type="scientific">Roseomonas alba</name>
    <dbReference type="NCBI Taxonomy" id="2846776"/>
    <lineage>
        <taxon>Bacteria</taxon>
        <taxon>Pseudomonadati</taxon>
        <taxon>Pseudomonadota</taxon>
        <taxon>Alphaproteobacteria</taxon>
        <taxon>Acetobacterales</taxon>
        <taxon>Roseomonadaceae</taxon>
        <taxon>Roseomonas</taxon>
    </lineage>
</organism>
<name>A0ABS7AD69_9PROT</name>
<dbReference type="RefSeq" id="WP_219764621.1">
    <property type="nucleotide sequence ID" value="NZ_JAHYBZ010000007.1"/>
</dbReference>
<sequence length="81" mass="9126">MTLTWRHDAHGWIARCGEELQGEARVVSFRGGWAWIVDMLPCSAEPAIVSNDVYVHLPDAQADAERQVQEWPTPIDGARRV</sequence>
<protein>
    <submittedName>
        <fullName evidence="1">Uncharacterized protein</fullName>
    </submittedName>
</protein>
<proteinExistence type="predicted"/>
<gene>
    <name evidence="1" type="ORF">KPL78_19245</name>
</gene>
<evidence type="ECO:0000313" key="1">
    <source>
        <dbReference type="EMBL" id="MBW6400005.1"/>
    </source>
</evidence>
<dbReference type="EMBL" id="JAHYBZ010000007">
    <property type="protein sequence ID" value="MBW6400005.1"/>
    <property type="molecule type" value="Genomic_DNA"/>
</dbReference>
<evidence type="ECO:0000313" key="2">
    <source>
        <dbReference type="Proteomes" id="UP001196565"/>
    </source>
</evidence>
<comment type="caution">
    <text evidence="1">The sequence shown here is derived from an EMBL/GenBank/DDBJ whole genome shotgun (WGS) entry which is preliminary data.</text>
</comment>
<accession>A0ABS7AD69</accession>
<dbReference type="Proteomes" id="UP001196565">
    <property type="component" value="Unassembled WGS sequence"/>
</dbReference>